<evidence type="ECO:0000313" key="1">
    <source>
        <dbReference type="EMBL" id="HJA82431.1"/>
    </source>
</evidence>
<dbReference type="AlphaFoldDB" id="A0A9D2HPX5"/>
<protein>
    <submittedName>
        <fullName evidence="1">Uncharacterized protein</fullName>
    </submittedName>
</protein>
<accession>A0A9D2HPX5</accession>
<comment type="caution">
    <text evidence="1">The sequence shown here is derived from an EMBL/GenBank/DDBJ whole genome shotgun (WGS) entry which is preliminary data.</text>
</comment>
<proteinExistence type="predicted"/>
<dbReference type="Pfam" id="PF19666">
    <property type="entry name" value="DUF6169"/>
    <property type="match status" value="1"/>
</dbReference>
<dbReference type="EMBL" id="DWZE01000006">
    <property type="protein sequence ID" value="HJA82431.1"/>
    <property type="molecule type" value="Genomic_DNA"/>
</dbReference>
<gene>
    <name evidence="1" type="ORF">H9785_00430</name>
</gene>
<reference evidence="1" key="1">
    <citation type="journal article" date="2021" name="PeerJ">
        <title>Extensive microbial diversity within the chicken gut microbiome revealed by metagenomics and culture.</title>
        <authorList>
            <person name="Gilroy R."/>
            <person name="Ravi A."/>
            <person name="Getino M."/>
            <person name="Pursley I."/>
            <person name="Horton D.L."/>
            <person name="Alikhan N.F."/>
            <person name="Baker D."/>
            <person name="Gharbi K."/>
            <person name="Hall N."/>
            <person name="Watson M."/>
            <person name="Adriaenssens E.M."/>
            <person name="Foster-Nyarko E."/>
            <person name="Jarju S."/>
            <person name="Secka A."/>
            <person name="Antonio M."/>
            <person name="Oren A."/>
            <person name="Chaudhuri R.R."/>
            <person name="La Ragione R."/>
            <person name="Hildebrand F."/>
            <person name="Pallen M.J."/>
        </authorList>
    </citation>
    <scope>NUCLEOTIDE SEQUENCE</scope>
    <source>
        <strain evidence="1">ChiHecec1B25-7008</strain>
    </source>
</reference>
<organism evidence="1 2">
    <name type="scientific">Candidatus Bacteroides intestinavium</name>
    <dbReference type="NCBI Taxonomy" id="2838469"/>
    <lineage>
        <taxon>Bacteria</taxon>
        <taxon>Pseudomonadati</taxon>
        <taxon>Bacteroidota</taxon>
        <taxon>Bacteroidia</taxon>
        <taxon>Bacteroidales</taxon>
        <taxon>Bacteroidaceae</taxon>
        <taxon>Bacteroides</taxon>
    </lineage>
</organism>
<dbReference type="Proteomes" id="UP000823860">
    <property type="component" value="Unassembled WGS sequence"/>
</dbReference>
<name>A0A9D2HPX5_9BACE</name>
<evidence type="ECO:0000313" key="2">
    <source>
        <dbReference type="Proteomes" id="UP000823860"/>
    </source>
</evidence>
<reference evidence="1" key="2">
    <citation type="submission" date="2021-04" db="EMBL/GenBank/DDBJ databases">
        <authorList>
            <person name="Gilroy R."/>
        </authorList>
    </citation>
    <scope>NUCLEOTIDE SEQUENCE</scope>
    <source>
        <strain evidence="1">ChiHecec1B25-7008</strain>
    </source>
</reference>
<dbReference type="InterPro" id="IPR046167">
    <property type="entry name" value="DUF6169"/>
</dbReference>
<sequence length="167" mass="19774">MVILDLQRVNAEAPYKVMPTVREGYFRFTTDFGVDYIIGFSQEELLDYEETYQFAIINANHQKSPRDRKLRDTVVAFVYEFFAQSDRVMLYFCETGDERQSLRSRLFEWWFKSSHRSEVFFSGSAVIPDEDGTLNYVTYITRQDNPNLVRISNEFAMTVQVLRQKPE</sequence>